<evidence type="ECO:0008006" key="3">
    <source>
        <dbReference type="Google" id="ProtNLM"/>
    </source>
</evidence>
<keyword evidence="2" id="KW-1185">Reference proteome</keyword>
<dbReference type="PANTHER" id="PTHR15032:SF4">
    <property type="entry name" value="N-ACYL-PHOSPHATIDYLETHANOLAMINE-HYDROLYZING PHOSPHOLIPASE D"/>
    <property type="match status" value="1"/>
</dbReference>
<dbReference type="Proteomes" id="UP000218334">
    <property type="component" value="Unassembled WGS sequence"/>
</dbReference>
<dbReference type="Gene3D" id="3.60.15.10">
    <property type="entry name" value="Ribonuclease Z/Hydroxyacylglutathione hydrolase-like"/>
    <property type="match status" value="1"/>
</dbReference>
<evidence type="ECO:0000313" key="1">
    <source>
        <dbReference type="EMBL" id="PBK68448.1"/>
    </source>
</evidence>
<dbReference type="AlphaFoldDB" id="A0A2H3BQW6"/>
<reference evidence="2" key="1">
    <citation type="journal article" date="2017" name="Nat. Ecol. Evol.">
        <title>Genome expansion and lineage-specific genetic innovations in the forest pathogenic fungi Armillaria.</title>
        <authorList>
            <person name="Sipos G."/>
            <person name="Prasanna A.N."/>
            <person name="Walter M.C."/>
            <person name="O'Connor E."/>
            <person name="Balint B."/>
            <person name="Krizsan K."/>
            <person name="Kiss B."/>
            <person name="Hess J."/>
            <person name="Varga T."/>
            <person name="Slot J."/>
            <person name="Riley R."/>
            <person name="Boka B."/>
            <person name="Rigling D."/>
            <person name="Barry K."/>
            <person name="Lee J."/>
            <person name="Mihaltcheva S."/>
            <person name="LaButti K."/>
            <person name="Lipzen A."/>
            <person name="Waldron R."/>
            <person name="Moloney N.M."/>
            <person name="Sperisen C."/>
            <person name="Kredics L."/>
            <person name="Vagvoelgyi C."/>
            <person name="Patrignani A."/>
            <person name="Fitzpatrick D."/>
            <person name="Nagy I."/>
            <person name="Doyle S."/>
            <person name="Anderson J.B."/>
            <person name="Grigoriev I.V."/>
            <person name="Gueldener U."/>
            <person name="Muensterkoetter M."/>
            <person name="Nagy L.G."/>
        </authorList>
    </citation>
    <scope>NUCLEOTIDE SEQUENCE [LARGE SCALE GENOMIC DNA]</scope>
    <source>
        <strain evidence="2">28-4</strain>
    </source>
</reference>
<name>A0A2H3BQW6_9AGAR</name>
<evidence type="ECO:0000313" key="2">
    <source>
        <dbReference type="Proteomes" id="UP000218334"/>
    </source>
</evidence>
<organism evidence="1 2">
    <name type="scientific">Armillaria solidipes</name>
    <dbReference type="NCBI Taxonomy" id="1076256"/>
    <lineage>
        <taxon>Eukaryota</taxon>
        <taxon>Fungi</taxon>
        <taxon>Dikarya</taxon>
        <taxon>Basidiomycota</taxon>
        <taxon>Agaricomycotina</taxon>
        <taxon>Agaricomycetes</taxon>
        <taxon>Agaricomycetidae</taxon>
        <taxon>Agaricales</taxon>
        <taxon>Marasmiineae</taxon>
        <taxon>Physalacriaceae</taxon>
        <taxon>Armillaria</taxon>
    </lineage>
</organism>
<dbReference type="GO" id="GO:0070292">
    <property type="term" value="P:N-acylphosphatidylethanolamine metabolic process"/>
    <property type="evidence" value="ECO:0007669"/>
    <property type="project" value="TreeGrafter"/>
</dbReference>
<sequence length="90" mass="10189">MDPISHAQQPCLTESRNNCDFSEHANVGYRVAAQRRYKGTWLGHASFLIELLSVPLLSRGASVLFDPVFSDRCLHSQFLGPKRYTNRVPL</sequence>
<proteinExistence type="predicted"/>
<dbReference type="InterPro" id="IPR036866">
    <property type="entry name" value="RibonucZ/Hydroxyglut_hydro"/>
</dbReference>
<dbReference type="GO" id="GO:0005737">
    <property type="term" value="C:cytoplasm"/>
    <property type="evidence" value="ECO:0007669"/>
    <property type="project" value="TreeGrafter"/>
</dbReference>
<dbReference type="GO" id="GO:0070291">
    <property type="term" value="P:N-acylethanolamine metabolic process"/>
    <property type="evidence" value="ECO:0007669"/>
    <property type="project" value="TreeGrafter"/>
</dbReference>
<accession>A0A2H3BQW6</accession>
<dbReference type="GO" id="GO:0070290">
    <property type="term" value="F:N-acylphosphatidylethanolamine-specific phospholipase D activity"/>
    <property type="evidence" value="ECO:0007669"/>
    <property type="project" value="TreeGrafter"/>
</dbReference>
<gene>
    <name evidence="1" type="ORF">ARMSODRAFT_887633</name>
</gene>
<dbReference type="PANTHER" id="PTHR15032">
    <property type="entry name" value="N-ACYL-PHOSPHATIDYLETHANOLAMINE-HYDROLYZING PHOSPHOLIPASE D"/>
    <property type="match status" value="1"/>
</dbReference>
<protein>
    <recommendedName>
        <fullName evidence="3">Metallo-beta-lactamase domain-containing protein</fullName>
    </recommendedName>
</protein>
<dbReference type="EMBL" id="KZ293432">
    <property type="protein sequence ID" value="PBK68448.1"/>
    <property type="molecule type" value="Genomic_DNA"/>
</dbReference>